<dbReference type="KEGG" id="nci:NCTC10296_00553"/>
<dbReference type="InterPro" id="IPR011922">
    <property type="entry name" value="Cell_div_FtsL"/>
</dbReference>
<keyword evidence="4 8" id="KW-0812">Transmembrane</keyword>
<keyword evidence="6 8" id="KW-0472">Membrane</keyword>
<evidence type="ECO:0000256" key="2">
    <source>
        <dbReference type="ARBA" id="ARBA00022475"/>
    </source>
</evidence>
<keyword evidence="8" id="KW-0997">Cell inner membrane</keyword>
<dbReference type="STRING" id="493.BWD07_09510"/>
<dbReference type="Proteomes" id="UP000279284">
    <property type="component" value="Chromosome"/>
</dbReference>
<dbReference type="GO" id="GO:0043093">
    <property type="term" value="P:FtsZ-dependent cytokinesis"/>
    <property type="evidence" value="ECO:0007669"/>
    <property type="project" value="UniProtKB-UniRule"/>
</dbReference>
<evidence type="ECO:0000256" key="8">
    <source>
        <dbReference type="HAMAP-Rule" id="MF_00910"/>
    </source>
</evidence>
<gene>
    <name evidence="8" type="primary">ftsL</name>
    <name evidence="10" type="ORF">NCTC10296_00553</name>
</gene>
<name>A0A448D6B8_9NEIS</name>
<dbReference type="GO" id="GO:0005886">
    <property type="term" value="C:plasma membrane"/>
    <property type="evidence" value="ECO:0007669"/>
    <property type="project" value="UniProtKB-SubCell"/>
</dbReference>
<evidence type="ECO:0000256" key="4">
    <source>
        <dbReference type="ARBA" id="ARBA00022692"/>
    </source>
</evidence>
<reference evidence="10 11" key="1">
    <citation type="submission" date="2018-12" db="EMBL/GenBank/DDBJ databases">
        <authorList>
            <consortium name="Pathogen Informatics"/>
        </authorList>
    </citation>
    <scope>NUCLEOTIDE SEQUENCE [LARGE SCALE GENOMIC DNA]</scope>
    <source>
        <strain evidence="10 11">NCTC10296</strain>
    </source>
</reference>
<evidence type="ECO:0000256" key="9">
    <source>
        <dbReference type="NCBIfam" id="TIGR02209"/>
    </source>
</evidence>
<dbReference type="EMBL" id="LR134313">
    <property type="protein sequence ID" value="VEE99850.1"/>
    <property type="molecule type" value="Genomic_DNA"/>
</dbReference>
<accession>A0A448D6B8</accession>
<proteinExistence type="inferred from homology"/>
<protein>
    <recommendedName>
        <fullName evidence="8 9">Cell division protein FtsL</fullName>
    </recommendedName>
</protein>
<dbReference type="HAMAP" id="MF_00910">
    <property type="entry name" value="FtsL"/>
    <property type="match status" value="1"/>
</dbReference>
<evidence type="ECO:0000256" key="5">
    <source>
        <dbReference type="ARBA" id="ARBA00022989"/>
    </source>
</evidence>
<dbReference type="Pfam" id="PF04999">
    <property type="entry name" value="FtsL"/>
    <property type="match status" value="1"/>
</dbReference>
<keyword evidence="11" id="KW-1185">Reference proteome</keyword>
<keyword evidence="3 8" id="KW-0132">Cell division</keyword>
<organism evidence="10 11">
    <name type="scientific">Neisseria canis</name>
    <dbReference type="NCBI Taxonomy" id="493"/>
    <lineage>
        <taxon>Bacteria</taxon>
        <taxon>Pseudomonadati</taxon>
        <taxon>Pseudomonadota</taxon>
        <taxon>Betaproteobacteria</taxon>
        <taxon>Neisseriales</taxon>
        <taxon>Neisseriaceae</taxon>
        <taxon>Neisseria</taxon>
    </lineage>
</organism>
<keyword evidence="7 8" id="KW-0131">Cell cycle</keyword>
<comment type="subunit">
    <text evidence="8">Part of a complex composed of FtsB, FtsL and FtsQ.</text>
</comment>
<keyword evidence="2 8" id="KW-1003">Cell membrane</keyword>
<comment type="similarity">
    <text evidence="8">Belongs to the FtsL family.</text>
</comment>
<dbReference type="AlphaFoldDB" id="A0A448D6B8"/>
<comment type="subcellular location">
    <subcellularLocation>
        <location evidence="8">Cell inner membrane</location>
        <topology evidence="8">Single-pass type II membrane protein</topology>
    </subcellularLocation>
    <subcellularLocation>
        <location evidence="1">Cell membrane</location>
        <topology evidence="1">Single-pass type II membrane protein</topology>
    </subcellularLocation>
    <text evidence="8">Localizes to the division septum where it forms a ring structure.</text>
</comment>
<keyword evidence="5 8" id="KW-1133">Transmembrane helix</keyword>
<evidence type="ECO:0000256" key="1">
    <source>
        <dbReference type="ARBA" id="ARBA00004401"/>
    </source>
</evidence>
<evidence type="ECO:0000256" key="7">
    <source>
        <dbReference type="ARBA" id="ARBA00023306"/>
    </source>
</evidence>
<evidence type="ECO:0000313" key="10">
    <source>
        <dbReference type="EMBL" id="VEE99850.1"/>
    </source>
</evidence>
<evidence type="ECO:0000256" key="3">
    <source>
        <dbReference type="ARBA" id="ARBA00022618"/>
    </source>
</evidence>
<comment type="function">
    <text evidence="8">Essential cell division protein. May link together the upstream cell division proteins, which are predominantly cytoplasmic, with the downstream cell division proteins, which are predominantly periplasmic.</text>
</comment>
<evidence type="ECO:0000313" key="11">
    <source>
        <dbReference type="Proteomes" id="UP000279284"/>
    </source>
</evidence>
<sequence length="95" mass="10761">MLCLSEKVDMNKLNILLLALALVSGVLVVTVQNQSRQYFIALDKAQKQKTVLEQEYARLKFEQAKLANHQLIKAAAKEQNLRPPAQEDTQIVEVK</sequence>
<evidence type="ECO:0000256" key="6">
    <source>
        <dbReference type="ARBA" id="ARBA00023136"/>
    </source>
</evidence>
<dbReference type="NCBIfam" id="TIGR02209">
    <property type="entry name" value="ftsL_broad"/>
    <property type="match status" value="1"/>
</dbReference>
<dbReference type="GO" id="GO:0032153">
    <property type="term" value="C:cell division site"/>
    <property type="evidence" value="ECO:0007669"/>
    <property type="project" value="UniProtKB-UniRule"/>
</dbReference>